<evidence type="ECO:0000256" key="1">
    <source>
        <dbReference type="SAM" id="MobiDB-lite"/>
    </source>
</evidence>
<dbReference type="STRING" id="252740.A0A423VSE6"/>
<dbReference type="OrthoDB" id="5194487at2759"/>
<comment type="caution">
    <text evidence="2">The sequence shown here is derived from an EMBL/GenBank/DDBJ whole genome shotgun (WGS) entry which is preliminary data.</text>
</comment>
<organism evidence="2 3">
    <name type="scientific">Cytospora chrysosperma</name>
    <name type="common">Cytospora canker fungus</name>
    <name type="synonym">Sphaeria chrysosperma</name>
    <dbReference type="NCBI Taxonomy" id="252740"/>
    <lineage>
        <taxon>Eukaryota</taxon>
        <taxon>Fungi</taxon>
        <taxon>Dikarya</taxon>
        <taxon>Ascomycota</taxon>
        <taxon>Pezizomycotina</taxon>
        <taxon>Sordariomycetes</taxon>
        <taxon>Sordariomycetidae</taxon>
        <taxon>Diaporthales</taxon>
        <taxon>Cytosporaceae</taxon>
        <taxon>Cytospora</taxon>
    </lineage>
</organism>
<dbReference type="Proteomes" id="UP000284375">
    <property type="component" value="Unassembled WGS sequence"/>
</dbReference>
<sequence length="307" mass="33920">MPPAHRTEIIPIGDAYSHYFFAFTPDCTGNCKDDQFGFKNLCSEPVFLPKYGNGITCNCASSNLKKSIVATVDNILSDREMGKLLELDPNAVNLQSAVMRAMFPLSRIVILCPPCISAITTAVHICRARSDGVRALHVRIDHRLDCACCEGAAHGLARMQMIADTVEDVEAGHHWAKAPTDPQSWWIAYIDRRWLQRTLHDREVELAGSASSSDSMQCDYAGVRKTLTFDFPARRVAAYVAVILADVASASWIMDAAPTKMQAVLASKTFERSFVGTFATTASTKRRRDDSPPPSPQPPKKRRVSSW</sequence>
<dbReference type="EMBL" id="LJZO01000030">
    <property type="protein sequence ID" value="ROV94010.1"/>
    <property type="molecule type" value="Genomic_DNA"/>
</dbReference>
<evidence type="ECO:0000313" key="3">
    <source>
        <dbReference type="Proteomes" id="UP000284375"/>
    </source>
</evidence>
<proteinExistence type="predicted"/>
<accession>A0A423VSE6</accession>
<dbReference type="AlphaFoldDB" id="A0A423VSE6"/>
<feature type="region of interest" description="Disordered" evidence="1">
    <location>
        <begin position="280"/>
        <end position="307"/>
    </location>
</feature>
<protein>
    <submittedName>
        <fullName evidence="2">Uncharacterized protein</fullName>
    </submittedName>
</protein>
<gene>
    <name evidence="2" type="ORF">VSDG_06229</name>
</gene>
<keyword evidence="3" id="KW-1185">Reference proteome</keyword>
<name>A0A423VSE6_CYTCH</name>
<evidence type="ECO:0000313" key="2">
    <source>
        <dbReference type="EMBL" id="ROV94010.1"/>
    </source>
</evidence>
<reference evidence="2 3" key="1">
    <citation type="submission" date="2015-09" db="EMBL/GenBank/DDBJ databases">
        <title>Host preference determinants of Valsa canker pathogens revealed by comparative genomics.</title>
        <authorList>
            <person name="Yin Z."/>
            <person name="Huang L."/>
        </authorList>
    </citation>
    <scope>NUCLEOTIDE SEQUENCE [LARGE SCALE GENOMIC DNA]</scope>
    <source>
        <strain evidence="2 3">YSFL</strain>
    </source>
</reference>